<gene>
    <name evidence="2" type="primary">TDEL0F05600</name>
    <name evidence="2" type="ORF">TDEL_0F05600</name>
</gene>
<keyword evidence="3" id="KW-1185">Reference proteome</keyword>
<dbReference type="EMBL" id="HE616747">
    <property type="protein sequence ID" value="CCE93371.1"/>
    <property type="molecule type" value="Genomic_DNA"/>
</dbReference>
<dbReference type="KEGG" id="tdl:TDEL_0F05600"/>
<name>G8ZXM7_TORDE</name>
<dbReference type="GeneID" id="11504241"/>
<dbReference type="OrthoDB" id="4070430at2759"/>
<dbReference type="AlphaFoldDB" id="G8ZXM7"/>
<dbReference type="FunCoup" id="G8ZXM7">
    <property type="interactions" value="56"/>
</dbReference>
<organism evidence="2 3">
    <name type="scientific">Torulaspora delbrueckii</name>
    <name type="common">Yeast</name>
    <name type="synonym">Candida colliculosa</name>
    <dbReference type="NCBI Taxonomy" id="4950"/>
    <lineage>
        <taxon>Eukaryota</taxon>
        <taxon>Fungi</taxon>
        <taxon>Dikarya</taxon>
        <taxon>Ascomycota</taxon>
        <taxon>Saccharomycotina</taxon>
        <taxon>Saccharomycetes</taxon>
        <taxon>Saccharomycetales</taxon>
        <taxon>Saccharomycetaceae</taxon>
        <taxon>Torulaspora</taxon>
    </lineage>
</organism>
<feature type="compositionally biased region" description="Basic and acidic residues" evidence="1">
    <location>
        <begin position="68"/>
        <end position="78"/>
    </location>
</feature>
<evidence type="ECO:0000313" key="3">
    <source>
        <dbReference type="Proteomes" id="UP000005627"/>
    </source>
</evidence>
<feature type="region of interest" description="Disordered" evidence="1">
    <location>
        <begin position="1"/>
        <end position="78"/>
    </location>
</feature>
<feature type="compositionally biased region" description="Polar residues" evidence="1">
    <location>
        <begin position="1"/>
        <end position="26"/>
    </location>
</feature>
<feature type="compositionally biased region" description="Low complexity" evidence="1">
    <location>
        <begin position="38"/>
        <end position="49"/>
    </location>
</feature>
<evidence type="ECO:0000256" key="1">
    <source>
        <dbReference type="SAM" id="MobiDB-lite"/>
    </source>
</evidence>
<dbReference type="InParanoid" id="G8ZXM7"/>
<evidence type="ECO:0008006" key="4">
    <source>
        <dbReference type="Google" id="ProtNLM"/>
    </source>
</evidence>
<dbReference type="RefSeq" id="XP_003682582.1">
    <property type="nucleotide sequence ID" value="XM_003682534.1"/>
</dbReference>
<dbReference type="eggNOG" id="ENOG502S7XQ">
    <property type="taxonomic scope" value="Eukaryota"/>
</dbReference>
<dbReference type="Proteomes" id="UP000005627">
    <property type="component" value="Chromosome 6"/>
</dbReference>
<dbReference type="STRING" id="1076872.G8ZXM7"/>
<sequence>MHSLPMSNLHTTDNMHSLPMSNLHTTDNSKKGSHSGTNSQKSKNSQNKSISGKHTKKNSKTISSVRASKFDPKDTQQRHDEVNQCFHVLSNKSIKLFKKGPHMTSYGLSLDIRIPDRLRAKFTLNVPHEYPNAPIKLHYKRNESSEDHSREELLQLVVKNFNIKARDLLLQKIPIISQLNYLVYRADVLAMPDFRQTNQRERIFYAAFATDSCTATTP</sequence>
<proteinExistence type="predicted"/>
<accession>G8ZXM7</accession>
<reference evidence="2 3" key="1">
    <citation type="journal article" date="2011" name="Proc. Natl. Acad. Sci. U.S.A.">
        <title>Evolutionary erosion of yeast sex chromosomes by mating-type switching accidents.</title>
        <authorList>
            <person name="Gordon J.L."/>
            <person name="Armisen D."/>
            <person name="Proux-Wera E."/>
            <person name="Oheigeartaigh S.S."/>
            <person name="Byrne K.P."/>
            <person name="Wolfe K.H."/>
        </authorList>
    </citation>
    <scope>NUCLEOTIDE SEQUENCE [LARGE SCALE GENOMIC DNA]</scope>
    <source>
        <strain evidence="3">ATCC 10662 / CBS 1146 / NBRC 0425 / NCYC 2629 / NRRL Y-866</strain>
    </source>
</reference>
<evidence type="ECO:0000313" key="2">
    <source>
        <dbReference type="EMBL" id="CCE93371.1"/>
    </source>
</evidence>
<dbReference type="HOGENOM" id="CLU_1267677_0_0_1"/>
<protein>
    <recommendedName>
        <fullName evidence="4">RWD domain-containing protein</fullName>
    </recommendedName>
</protein>